<dbReference type="STRING" id="660521.SAMN04487949_0461"/>
<organism evidence="2 3">
    <name type="scientific">Halogranum gelatinilyticum</name>
    <dbReference type="NCBI Taxonomy" id="660521"/>
    <lineage>
        <taxon>Archaea</taxon>
        <taxon>Methanobacteriati</taxon>
        <taxon>Methanobacteriota</taxon>
        <taxon>Stenosarchaea group</taxon>
        <taxon>Halobacteria</taxon>
        <taxon>Halobacteriales</taxon>
        <taxon>Haloferacaceae</taxon>
    </lineage>
</organism>
<protein>
    <recommendedName>
        <fullName evidence="4">CHAT domain-containing protein</fullName>
    </recommendedName>
</protein>
<name>A0A1G9PNE2_9EURY</name>
<dbReference type="AlphaFoldDB" id="A0A1G9PNE2"/>
<dbReference type="Proteomes" id="UP000199451">
    <property type="component" value="Unassembled WGS sequence"/>
</dbReference>
<evidence type="ECO:0000256" key="1">
    <source>
        <dbReference type="SAM" id="MobiDB-lite"/>
    </source>
</evidence>
<accession>A0A1G9PNE2</accession>
<sequence>MVGVTVRFEQVSATRLRVVDDIEHTSFEVGTFEETRPETTAGERFRLPVDAAVGVETSGLQLPKLMGVVVRNGDGETVAQSSNREPVVLPRGRYTLEVNTAPMKLYIAVDAPLRVTYGTGSTDIRFDRSAAVALGARSFHEQPAGTVTTTMEPETLMRAVATLGSSLQTISPERSFPTLRGHPPLLRVGDEFDVPDGIERPDTELTLVLPRDPAAVFAATPVAYYLGADVVPGETPRLDGPGWSHQLTADTDLETGLARTLRQTFFLDCLTRTEGYYPVDLHEREAVEATLPLDFGDLYGRPMADQVGAYLDVPFADVEPLLPEWNLTTDVWPTADNVEMLPFLAKDLSLVRCPSERSSDSLRAEPKAVSDFFRAAVPEDGLARGGTSSDDSSEASRGTERPPVDIVTPEPTETVEHAWVGDGYPLGASKSTPESYRRRLDREATDRTSIEITVVCNDPQMRDEDVVADLYGCRELLDFEVEVHYDLTRDQLVQVLETPTNFLHYIGHVDERGLQCADGYLDVTTLECDVAVDSFLLNACQSHEQGEALLDRGSYAGVVTLSDVANASATAFGQTIARLLNCGFTFRSALSVAQEAHVVGYRYTVLGDGGMSLCQAESGVLVVPTVEPCSEDGYLSVQFDFFPSRQHEVGSLVIPYLPNQSKYYLATGKSERKCLRLSDFREFLELETTPVWTSSGLRWSSELELSELD</sequence>
<gene>
    <name evidence="2" type="ORF">SAMN04487949_0461</name>
</gene>
<proteinExistence type="predicted"/>
<evidence type="ECO:0000313" key="2">
    <source>
        <dbReference type="EMBL" id="SDM00358.1"/>
    </source>
</evidence>
<reference evidence="3" key="1">
    <citation type="submission" date="2016-10" db="EMBL/GenBank/DDBJ databases">
        <authorList>
            <person name="Varghese N."/>
            <person name="Submissions S."/>
        </authorList>
    </citation>
    <scope>NUCLEOTIDE SEQUENCE [LARGE SCALE GENOMIC DNA]</scope>
    <source>
        <strain evidence="3">CGMCC 1.10119</strain>
    </source>
</reference>
<dbReference type="EMBL" id="FNHL01000001">
    <property type="protein sequence ID" value="SDM00358.1"/>
    <property type="molecule type" value="Genomic_DNA"/>
</dbReference>
<evidence type="ECO:0000313" key="3">
    <source>
        <dbReference type="Proteomes" id="UP000199451"/>
    </source>
</evidence>
<feature type="region of interest" description="Disordered" evidence="1">
    <location>
        <begin position="421"/>
        <end position="442"/>
    </location>
</feature>
<feature type="region of interest" description="Disordered" evidence="1">
    <location>
        <begin position="380"/>
        <end position="408"/>
    </location>
</feature>
<keyword evidence="3" id="KW-1185">Reference proteome</keyword>
<evidence type="ECO:0008006" key="4">
    <source>
        <dbReference type="Google" id="ProtNLM"/>
    </source>
</evidence>